<evidence type="ECO:0000256" key="6">
    <source>
        <dbReference type="SAM" id="MobiDB-lite"/>
    </source>
</evidence>
<feature type="compositionally biased region" description="Low complexity" evidence="6">
    <location>
        <begin position="51"/>
        <end position="65"/>
    </location>
</feature>
<keyword evidence="9" id="KW-1185">Reference proteome</keyword>
<dbReference type="InterPro" id="IPR045119">
    <property type="entry name" value="SUN1-5"/>
</dbReference>
<dbReference type="Gene3D" id="2.60.120.260">
    <property type="entry name" value="Galactose-binding domain-like"/>
    <property type="match status" value="1"/>
</dbReference>
<evidence type="ECO:0000256" key="1">
    <source>
        <dbReference type="ARBA" id="ARBA00022692"/>
    </source>
</evidence>
<keyword evidence="3" id="KW-0175">Coiled coil</keyword>
<dbReference type="OrthoDB" id="342281at2759"/>
<dbReference type="PANTHER" id="PTHR12911">
    <property type="entry name" value="SAD1/UNC-84-LIKE PROTEIN-RELATED"/>
    <property type="match status" value="1"/>
</dbReference>
<keyword evidence="1 7" id="KW-0812">Transmembrane</keyword>
<proteinExistence type="predicted"/>
<comment type="subcellular location">
    <subcellularLocation>
        <location evidence="5">Nucleus inner membrane</location>
        <topology evidence="5">Single-pass type II membrane protein</topology>
    </subcellularLocation>
</comment>
<feature type="transmembrane region" description="Helical" evidence="7">
    <location>
        <begin position="167"/>
        <end position="188"/>
    </location>
</feature>
<dbReference type="FunFam" id="2.60.120.260:FF:000009">
    <property type="entry name" value="SUN domain-containing protein 1 isoform X1"/>
    <property type="match status" value="1"/>
</dbReference>
<dbReference type="GeneID" id="115815268"/>
<dbReference type="GO" id="GO:0034993">
    <property type="term" value="C:meiotic nuclear membrane microtubule tethering complex"/>
    <property type="evidence" value="ECO:0007669"/>
    <property type="project" value="TreeGrafter"/>
</dbReference>
<dbReference type="Pfam" id="PF18580">
    <property type="entry name" value="HTH_SUN2"/>
    <property type="match status" value="1"/>
</dbReference>
<dbReference type="PROSITE" id="PS51469">
    <property type="entry name" value="SUN"/>
    <property type="match status" value="1"/>
</dbReference>
<keyword evidence="2 7" id="KW-1133">Transmembrane helix</keyword>
<gene>
    <name evidence="10" type="primary">LOC115815268</name>
</gene>
<organism evidence="9 10">
    <name type="scientific">Chanos chanos</name>
    <name type="common">Milkfish</name>
    <name type="synonym">Mugil chanos</name>
    <dbReference type="NCBI Taxonomy" id="29144"/>
    <lineage>
        <taxon>Eukaryota</taxon>
        <taxon>Metazoa</taxon>
        <taxon>Chordata</taxon>
        <taxon>Craniata</taxon>
        <taxon>Vertebrata</taxon>
        <taxon>Euteleostomi</taxon>
        <taxon>Actinopterygii</taxon>
        <taxon>Neopterygii</taxon>
        <taxon>Teleostei</taxon>
        <taxon>Ostariophysi</taxon>
        <taxon>Gonorynchiformes</taxon>
        <taxon>Chanidae</taxon>
        <taxon>Chanos</taxon>
    </lineage>
</organism>
<dbReference type="RefSeq" id="XP_030634084.1">
    <property type="nucleotide sequence ID" value="XM_030778224.1"/>
</dbReference>
<reference evidence="10" key="1">
    <citation type="submission" date="2025-08" db="UniProtKB">
        <authorList>
            <consortium name="RefSeq"/>
        </authorList>
    </citation>
    <scope>IDENTIFICATION</scope>
</reference>
<evidence type="ECO:0000256" key="7">
    <source>
        <dbReference type="SAM" id="Phobius"/>
    </source>
</evidence>
<dbReference type="InParanoid" id="A0A6J2VQQ0"/>
<dbReference type="Proteomes" id="UP000504632">
    <property type="component" value="Chromosome 6"/>
</dbReference>
<dbReference type="Pfam" id="PF07738">
    <property type="entry name" value="Sad1_UNC"/>
    <property type="match status" value="1"/>
</dbReference>
<evidence type="ECO:0000256" key="2">
    <source>
        <dbReference type="ARBA" id="ARBA00022989"/>
    </source>
</evidence>
<sequence length="630" mass="70943">MSRRSERLVSSGYYPNDDDATSTSSTGSTVLISYRESPLRIPKSRTRSRKGASSSRASSQASNVSDFLSPYIRDSTKTDDCMTPNSGVHRRSPVYHSTTSLLSSSAGHAQLDSNRETAGFSSGYSSSEEGYYRPRTNSSCSSAQSPAEAGIGLTEVLRSPARALAMLYFWFATTWYSLTSGLSLLDVFLLSRRTAGMKKAILLFLLIFLLIFGVWYWYPSISASLTQTKASIRPVQHTSHEQIPHVSLLAIKEQINAELHKHKAEWSESRSKDVEQLMREINLLKQGGEKQKLLTERLITDMDSLRAGTKNVESDVQRQWEQEMTGMHSQITGLKEHVSHLQSTSDLLQQRMDTQENQHAEVVLKLELSDWLLKFLSSNEAVSQQNLVKRPDLQSQLEDLEKRLLDRLRQDREEKKTDVWRSVGETLRQEGAGAVTIQDVEQIVRRALSIYRADGIGMADYALESAGASVINTRCSETYRTRAACLSLFGFPLLYLSESPRTVIQPELYPGKCWAFRGTEGFLVISLSYPVHITHVTLEHLPKVLSPTGRIDSAPQDFAVYGMTSENEEGTLLGRFTYDHEGESIQTFKLPDPQEQKIYNVVELRILSNWGHPEYTCVYRFRVHGKPLSS</sequence>
<dbReference type="GO" id="GO:0043495">
    <property type="term" value="F:protein-membrane adaptor activity"/>
    <property type="evidence" value="ECO:0007669"/>
    <property type="project" value="TreeGrafter"/>
</dbReference>
<dbReference type="FunCoup" id="A0A6J2VQQ0">
    <property type="interactions" value="4"/>
</dbReference>
<feature type="transmembrane region" description="Helical" evidence="7">
    <location>
        <begin position="200"/>
        <end position="218"/>
    </location>
</feature>
<dbReference type="InterPro" id="IPR012919">
    <property type="entry name" value="SUN_dom"/>
</dbReference>
<dbReference type="InterPro" id="IPR040994">
    <property type="entry name" value="Sun_CC2"/>
</dbReference>
<evidence type="ECO:0000256" key="3">
    <source>
        <dbReference type="ARBA" id="ARBA00023054"/>
    </source>
</evidence>
<keyword evidence="4 7" id="KW-0472">Membrane</keyword>
<dbReference type="GO" id="GO:0005637">
    <property type="term" value="C:nuclear inner membrane"/>
    <property type="evidence" value="ECO:0007669"/>
    <property type="project" value="UniProtKB-SubCell"/>
</dbReference>
<feature type="domain" description="SUN" evidence="8">
    <location>
        <begin position="467"/>
        <end position="628"/>
    </location>
</feature>
<evidence type="ECO:0000256" key="4">
    <source>
        <dbReference type="ARBA" id="ARBA00023136"/>
    </source>
</evidence>
<dbReference type="AlphaFoldDB" id="A0A6J2VQQ0"/>
<evidence type="ECO:0000313" key="9">
    <source>
        <dbReference type="Proteomes" id="UP000504632"/>
    </source>
</evidence>
<evidence type="ECO:0000259" key="8">
    <source>
        <dbReference type="PROSITE" id="PS51469"/>
    </source>
</evidence>
<evidence type="ECO:0000313" key="10">
    <source>
        <dbReference type="RefSeq" id="XP_030634084.1"/>
    </source>
</evidence>
<feature type="region of interest" description="Disordered" evidence="6">
    <location>
        <begin position="75"/>
        <end position="94"/>
    </location>
</feature>
<name>A0A6J2VQQ0_CHACN</name>
<dbReference type="PANTHER" id="PTHR12911:SF22">
    <property type="entry name" value="SUN DOMAIN-CONTAINING PROTEIN 2"/>
    <property type="match status" value="1"/>
</dbReference>
<protein>
    <submittedName>
        <fullName evidence="10">SUN domain-containing protein 2-like</fullName>
    </submittedName>
</protein>
<accession>A0A6J2VQQ0</accession>
<evidence type="ECO:0000256" key="5">
    <source>
        <dbReference type="ARBA" id="ARBA00037816"/>
    </source>
</evidence>
<feature type="region of interest" description="Disordered" evidence="6">
    <location>
        <begin position="1"/>
        <end position="69"/>
    </location>
</feature>